<dbReference type="EMBL" id="CP032869">
    <property type="protein sequence ID" value="AYL93839.1"/>
    <property type="molecule type" value="Genomic_DNA"/>
</dbReference>
<protein>
    <submittedName>
        <fullName evidence="7">RNA polymerase sigma-70 factor</fullName>
    </submittedName>
</protein>
<feature type="domain" description="RNA polymerase sigma factor 70 region 4 type 2" evidence="6">
    <location>
        <begin position="126"/>
        <end position="169"/>
    </location>
</feature>
<dbReference type="GO" id="GO:0016987">
    <property type="term" value="F:sigma factor activity"/>
    <property type="evidence" value="ECO:0007669"/>
    <property type="project" value="UniProtKB-KW"/>
</dbReference>
<dbReference type="NCBIfam" id="TIGR02937">
    <property type="entry name" value="sigma70-ECF"/>
    <property type="match status" value="1"/>
</dbReference>
<evidence type="ECO:0000256" key="4">
    <source>
        <dbReference type="ARBA" id="ARBA00023163"/>
    </source>
</evidence>
<dbReference type="SUPFAM" id="SSF88946">
    <property type="entry name" value="Sigma2 domain of RNA polymerase sigma factors"/>
    <property type="match status" value="1"/>
</dbReference>
<proteinExistence type="inferred from homology"/>
<keyword evidence="2" id="KW-0805">Transcription regulation</keyword>
<evidence type="ECO:0000259" key="6">
    <source>
        <dbReference type="Pfam" id="PF08281"/>
    </source>
</evidence>
<dbReference type="InterPro" id="IPR014284">
    <property type="entry name" value="RNA_pol_sigma-70_dom"/>
</dbReference>
<dbReference type="RefSeq" id="WP_119407560.1">
    <property type="nucleotide sequence ID" value="NZ_CP032869.1"/>
</dbReference>
<dbReference type="Gene3D" id="1.10.1740.10">
    <property type="match status" value="1"/>
</dbReference>
<sequence>MIEFSALTDNELQLHLVRGNEQAFTVLYERYATDIKSIALKVLKSEALAEDATQEVFIKIWNGRAQLQQVKVFKAYLIITARNHALNILKSAVRSEAVMADIVTTFTDQRNTTDEDLLSKEYLQFIQLVLDRLPARSREIFTKCRMQEKSYDEVADELGISRNAVKNHMVLSIRVLRKAVESELGIPLSVLLAVYFGA</sequence>
<dbReference type="InterPro" id="IPR013325">
    <property type="entry name" value="RNA_pol_sigma_r2"/>
</dbReference>
<dbReference type="Proteomes" id="UP000270046">
    <property type="component" value="Chromosome"/>
</dbReference>
<keyword evidence="8" id="KW-1185">Reference proteome</keyword>
<evidence type="ECO:0000313" key="8">
    <source>
        <dbReference type="Proteomes" id="UP000270046"/>
    </source>
</evidence>
<dbReference type="InterPro" id="IPR013324">
    <property type="entry name" value="RNA_pol_sigma_r3/r4-like"/>
</dbReference>
<dbReference type="InterPro" id="IPR014327">
    <property type="entry name" value="RNA_pol_sigma70_bacteroid"/>
</dbReference>
<dbReference type="InterPro" id="IPR007627">
    <property type="entry name" value="RNA_pol_sigma70_r2"/>
</dbReference>
<evidence type="ECO:0000256" key="1">
    <source>
        <dbReference type="ARBA" id="ARBA00010641"/>
    </source>
</evidence>
<evidence type="ECO:0000313" key="7">
    <source>
        <dbReference type="EMBL" id="AYL93839.1"/>
    </source>
</evidence>
<dbReference type="KEGG" id="muh:HYN43_000355"/>
<comment type="similarity">
    <text evidence="1">Belongs to the sigma-70 factor family. ECF subfamily.</text>
</comment>
<dbReference type="PANTHER" id="PTHR43133">
    <property type="entry name" value="RNA POLYMERASE ECF-TYPE SIGMA FACTO"/>
    <property type="match status" value="1"/>
</dbReference>
<dbReference type="Gene3D" id="1.10.10.10">
    <property type="entry name" value="Winged helix-like DNA-binding domain superfamily/Winged helix DNA-binding domain"/>
    <property type="match status" value="1"/>
</dbReference>
<name>A0A494VJ89_9SPHI</name>
<dbReference type="GO" id="GO:0003677">
    <property type="term" value="F:DNA binding"/>
    <property type="evidence" value="ECO:0007669"/>
    <property type="project" value="InterPro"/>
</dbReference>
<dbReference type="InterPro" id="IPR013249">
    <property type="entry name" value="RNA_pol_sigma70_r4_t2"/>
</dbReference>
<organism evidence="7 8">
    <name type="scientific">Mucilaginibacter celer</name>
    <dbReference type="NCBI Taxonomy" id="2305508"/>
    <lineage>
        <taxon>Bacteria</taxon>
        <taxon>Pseudomonadati</taxon>
        <taxon>Bacteroidota</taxon>
        <taxon>Sphingobacteriia</taxon>
        <taxon>Sphingobacteriales</taxon>
        <taxon>Sphingobacteriaceae</taxon>
        <taxon>Mucilaginibacter</taxon>
    </lineage>
</organism>
<reference evidence="7 8" key="1">
    <citation type="submission" date="2018-10" db="EMBL/GenBank/DDBJ databases">
        <title>Genome sequencing of Mucilaginibacter sp. HYN0043.</title>
        <authorList>
            <person name="Kim M."/>
            <person name="Yi H."/>
        </authorList>
    </citation>
    <scope>NUCLEOTIDE SEQUENCE [LARGE SCALE GENOMIC DNA]</scope>
    <source>
        <strain evidence="7 8">HYN0043</strain>
    </source>
</reference>
<dbReference type="InterPro" id="IPR036388">
    <property type="entry name" value="WH-like_DNA-bd_sf"/>
</dbReference>
<keyword evidence="3" id="KW-0731">Sigma factor</keyword>
<dbReference type="AlphaFoldDB" id="A0A494VJ89"/>
<gene>
    <name evidence="7" type="ORF">HYN43_000355</name>
</gene>
<evidence type="ECO:0000259" key="5">
    <source>
        <dbReference type="Pfam" id="PF04542"/>
    </source>
</evidence>
<dbReference type="OrthoDB" id="659577at2"/>
<evidence type="ECO:0000256" key="2">
    <source>
        <dbReference type="ARBA" id="ARBA00023015"/>
    </source>
</evidence>
<dbReference type="GO" id="GO:0006352">
    <property type="term" value="P:DNA-templated transcription initiation"/>
    <property type="evidence" value="ECO:0007669"/>
    <property type="project" value="InterPro"/>
</dbReference>
<keyword evidence="4" id="KW-0804">Transcription</keyword>
<dbReference type="NCBIfam" id="TIGR02985">
    <property type="entry name" value="Sig70_bacteroi1"/>
    <property type="match status" value="1"/>
</dbReference>
<dbReference type="Pfam" id="PF04542">
    <property type="entry name" value="Sigma70_r2"/>
    <property type="match status" value="1"/>
</dbReference>
<evidence type="ECO:0000256" key="3">
    <source>
        <dbReference type="ARBA" id="ARBA00023082"/>
    </source>
</evidence>
<dbReference type="Pfam" id="PF08281">
    <property type="entry name" value="Sigma70_r4_2"/>
    <property type="match status" value="1"/>
</dbReference>
<dbReference type="InterPro" id="IPR039425">
    <property type="entry name" value="RNA_pol_sigma-70-like"/>
</dbReference>
<accession>A0A494VJ89</accession>
<feature type="domain" description="RNA polymerase sigma-70 region 2" evidence="5">
    <location>
        <begin position="27"/>
        <end position="92"/>
    </location>
</feature>
<dbReference type="SUPFAM" id="SSF88659">
    <property type="entry name" value="Sigma3 and sigma4 domains of RNA polymerase sigma factors"/>
    <property type="match status" value="1"/>
</dbReference>
<dbReference type="PANTHER" id="PTHR43133:SF46">
    <property type="entry name" value="RNA POLYMERASE SIGMA-70 FACTOR ECF SUBFAMILY"/>
    <property type="match status" value="1"/>
</dbReference>